<reference evidence="1 2" key="1">
    <citation type="submission" date="2019-12" db="EMBL/GenBank/DDBJ databases">
        <title>Spirosoma sp. HMF4905 genome sequencing and assembly.</title>
        <authorList>
            <person name="Kang H."/>
            <person name="Cha I."/>
            <person name="Kim H."/>
            <person name="Joh K."/>
        </authorList>
    </citation>
    <scope>NUCLEOTIDE SEQUENCE [LARGE SCALE GENOMIC DNA]</scope>
    <source>
        <strain evidence="1 2">HMF4905</strain>
    </source>
</reference>
<name>A0A7K1SR13_9BACT</name>
<evidence type="ECO:0000313" key="2">
    <source>
        <dbReference type="Proteomes" id="UP000436006"/>
    </source>
</evidence>
<comment type="caution">
    <text evidence="1">The sequence shown here is derived from an EMBL/GenBank/DDBJ whole genome shotgun (WGS) entry which is preliminary data.</text>
</comment>
<evidence type="ECO:0000313" key="1">
    <source>
        <dbReference type="EMBL" id="MVM36255.1"/>
    </source>
</evidence>
<organism evidence="1 2">
    <name type="scientific">Spirosoma arboris</name>
    <dbReference type="NCBI Taxonomy" id="2682092"/>
    <lineage>
        <taxon>Bacteria</taxon>
        <taxon>Pseudomonadati</taxon>
        <taxon>Bacteroidota</taxon>
        <taxon>Cytophagia</taxon>
        <taxon>Cytophagales</taxon>
        <taxon>Cytophagaceae</taxon>
        <taxon>Spirosoma</taxon>
    </lineage>
</organism>
<dbReference type="RefSeq" id="WP_157591053.1">
    <property type="nucleotide sequence ID" value="NZ_WPIN01000035.1"/>
</dbReference>
<dbReference type="AlphaFoldDB" id="A0A7K1SR13"/>
<dbReference type="EMBL" id="WPIN01000035">
    <property type="protein sequence ID" value="MVM36255.1"/>
    <property type="molecule type" value="Genomic_DNA"/>
</dbReference>
<dbReference type="Gene3D" id="1.25.40.380">
    <property type="entry name" value="Protein of unknown function DUF1810"/>
    <property type="match status" value="1"/>
</dbReference>
<dbReference type="PIRSF" id="PIRSF008546">
    <property type="entry name" value="UCP008546"/>
    <property type="match status" value="1"/>
</dbReference>
<proteinExistence type="predicted"/>
<dbReference type="InterPro" id="IPR014937">
    <property type="entry name" value="DUF1810"/>
</dbReference>
<gene>
    <name evidence="1" type="ORF">GO755_39970</name>
</gene>
<dbReference type="Proteomes" id="UP000436006">
    <property type="component" value="Unassembled WGS sequence"/>
</dbReference>
<protein>
    <submittedName>
        <fullName evidence="1">DUF1810 family protein</fullName>
    </submittedName>
</protein>
<dbReference type="InterPro" id="IPR036287">
    <property type="entry name" value="Rv1873-like_sf"/>
</dbReference>
<keyword evidence="2" id="KW-1185">Reference proteome</keyword>
<sequence length="146" mass="16807">MKADHNLQRFLDAQNNSYSRALAEIRSGRKQTHWMWYIFPQIAGLGFSETTRFYAIKDLQEARDYLEHPILGSRLIEIANAMLQLEGKSANQILGNPDDMKLHSSMTLFSLLERTDPVFQAVLSKYFNNLPDQRTLAILKDRSTTS</sequence>
<dbReference type="Pfam" id="PF08837">
    <property type="entry name" value="DUF1810"/>
    <property type="match status" value="1"/>
</dbReference>
<accession>A0A7K1SR13</accession>
<dbReference type="SUPFAM" id="SSF140736">
    <property type="entry name" value="Rv1873-like"/>
    <property type="match status" value="1"/>
</dbReference>